<proteinExistence type="inferred from homology"/>
<evidence type="ECO:0000256" key="4">
    <source>
        <dbReference type="ARBA" id="ARBA00023136"/>
    </source>
</evidence>
<feature type="signal peptide" evidence="7">
    <location>
        <begin position="1"/>
        <end position="21"/>
    </location>
</feature>
<dbReference type="AlphaFoldDB" id="A0A318JAX5"/>
<keyword evidence="2" id="KW-1003">Cell membrane</keyword>
<evidence type="ECO:0000256" key="7">
    <source>
        <dbReference type="SAM" id="SignalP"/>
    </source>
</evidence>
<comment type="similarity">
    <text evidence="1">Belongs to the EcnA/EcnB lipoprotein family.</text>
</comment>
<keyword evidence="4" id="KW-0472">Membrane</keyword>
<reference evidence="8 9" key="1">
    <citation type="submission" date="2018-05" db="EMBL/GenBank/DDBJ databases">
        <title>Genomic Encyclopedia of Type Strains, Phase IV (KMG-IV): sequencing the most valuable type-strain genomes for metagenomic binning, comparative biology and taxonomic classification.</title>
        <authorList>
            <person name="Goeker M."/>
        </authorList>
    </citation>
    <scope>NUCLEOTIDE SEQUENCE [LARGE SCALE GENOMIC DNA]</scope>
    <source>
        <strain evidence="8 9">DSM 25134</strain>
    </source>
</reference>
<evidence type="ECO:0000256" key="2">
    <source>
        <dbReference type="ARBA" id="ARBA00022475"/>
    </source>
</evidence>
<comment type="caution">
    <text evidence="8">The sequence shown here is derived from an EMBL/GenBank/DDBJ whole genome shotgun (WGS) entry which is preliminary data.</text>
</comment>
<keyword evidence="6" id="KW-0449">Lipoprotein</keyword>
<feature type="chain" id="PRO_5016426183" evidence="7">
    <location>
        <begin position="22"/>
        <end position="45"/>
    </location>
</feature>
<dbReference type="Proteomes" id="UP000248395">
    <property type="component" value="Unassembled WGS sequence"/>
</dbReference>
<sequence>MKQWLLIVLATLALTACNTMRGIGQDVSKGGQAIENAAKDVSNKM</sequence>
<gene>
    <name evidence="8" type="ORF">DFR38_11117</name>
</gene>
<evidence type="ECO:0000313" key="8">
    <source>
        <dbReference type="EMBL" id="PXX45626.1"/>
    </source>
</evidence>
<dbReference type="GO" id="GO:0009636">
    <property type="term" value="P:response to toxic substance"/>
    <property type="evidence" value="ECO:0007669"/>
    <property type="project" value="InterPro"/>
</dbReference>
<dbReference type="GO" id="GO:0016020">
    <property type="term" value="C:membrane"/>
    <property type="evidence" value="ECO:0007669"/>
    <property type="project" value="InterPro"/>
</dbReference>
<keyword evidence="5" id="KW-0564">Palmitate</keyword>
<evidence type="ECO:0000256" key="3">
    <source>
        <dbReference type="ARBA" id="ARBA00022729"/>
    </source>
</evidence>
<evidence type="ECO:0000256" key="5">
    <source>
        <dbReference type="ARBA" id="ARBA00023139"/>
    </source>
</evidence>
<dbReference type="InterPro" id="IPR012556">
    <property type="entry name" value="Entericidin"/>
</dbReference>
<dbReference type="RefSeq" id="WP_059285082.1">
    <property type="nucleotide sequence ID" value="NZ_LNQU01000014.1"/>
</dbReference>
<keyword evidence="9" id="KW-1185">Reference proteome</keyword>
<evidence type="ECO:0000256" key="6">
    <source>
        <dbReference type="ARBA" id="ARBA00023288"/>
    </source>
</evidence>
<name>A0A318JAX5_9NEIS</name>
<dbReference type="EMBL" id="QJKC01000011">
    <property type="protein sequence ID" value="PXX45626.1"/>
    <property type="molecule type" value="Genomic_DNA"/>
</dbReference>
<organism evidence="8 9">
    <name type="scientific">Aquitalea magnusonii</name>
    <dbReference type="NCBI Taxonomy" id="332411"/>
    <lineage>
        <taxon>Bacteria</taxon>
        <taxon>Pseudomonadati</taxon>
        <taxon>Pseudomonadota</taxon>
        <taxon>Betaproteobacteria</taxon>
        <taxon>Neisseriales</taxon>
        <taxon>Chromobacteriaceae</taxon>
        <taxon>Aquitalea</taxon>
    </lineage>
</organism>
<protein>
    <submittedName>
        <fullName evidence="8">Putative small secreted protein</fullName>
    </submittedName>
</protein>
<accession>A0A318JAX5</accession>
<dbReference type="PROSITE" id="PS51257">
    <property type="entry name" value="PROKAR_LIPOPROTEIN"/>
    <property type="match status" value="1"/>
</dbReference>
<keyword evidence="3 7" id="KW-0732">Signal</keyword>
<evidence type="ECO:0000256" key="1">
    <source>
        <dbReference type="ARBA" id="ARBA00010296"/>
    </source>
</evidence>
<dbReference type="Pfam" id="PF08085">
    <property type="entry name" value="Entericidin"/>
    <property type="match status" value="1"/>
</dbReference>
<evidence type="ECO:0000313" key="9">
    <source>
        <dbReference type="Proteomes" id="UP000248395"/>
    </source>
</evidence>